<dbReference type="GO" id="GO:0003723">
    <property type="term" value="F:RNA binding"/>
    <property type="evidence" value="ECO:0007669"/>
    <property type="project" value="InterPro"/>
</dbReference>
<dbReference type="STRING" id="56216.A0A1A6HZ75"/>
<dbReference type="Gene3D" id="3.30.70.330">
    <property type="match status" value="2"/>
</dbReference>
<dbReference type="InterPro" id="IPR035979">
    <property type="entry name" value="RBD_domain_sf"/>
</dbReference>
<evidence type="ECO:0000259" key="1">
    <source>
        <dbReference type="Pfam" id="PF00076"/>
    </source>
</evidence>
<reference evidence="2 3" key="1">
    <citation type="submission" date="2016-06" db="EMBL/GenBank/DDBJ databases">
        <title>The Draft Genome Sequence and Annotation of the Desert Woodrat Neotoma lepida.</title>
        <authorList>
            <person name="Campbell M."/>
            <person name="Oakeson K.F."/>
            <person name="Yandell M."/>
            <person name="Halpert J.R."/>
            <person name="Dearing D."/>
        </authorList>
    </citation>
    <scope>NUCLEOTIDE SEQUENCE [LARGE SCALE GENOMIC DNA]</scope>
    <source>
        <strain evidence="2">417</strain>
        <tissue evidence="2">Liver</tissue>
    </source>
</reference>
<feature type="non-terminal residue" evidence="2">
    <location>
        <position position="237"/>
    </location>
</feature>
<accession>A0A1A6HZ75</accession>
<dbReference type="AlphaFoldDB" id="A0A1A6HZ75"/>
<dbReference type="Proteomes" id="UP000092124">
    <property type="component" value="Unassembled WGS sequence"/>
</dbReference>
<protein>
    <recommendedName>
        <fullName evidence="1">RRM domain-containing protein</fullName>
    </recommendedName>
</protein>
<sequence>SALCAIYGIVPDVAVGTKWGSKVLFSTSISKHPFIMSSSTSAAKGNDSNKFKMTRGAQGVVHVHKLPSDVPEGKVISLGLPFGKVTNLLMLKKNQAFIEMNTEEAANTIWCLCCVDIYIQFPNNKKLKTHSSPNQAHAQTVLQAVNSVQFRSLALAASTAAMDVGIDRPEPRAQDHCVTPDVHQIFSEFGTVLKIIIFTKNKFQALLQYADPVSAQHAKLSLDGQNTYNACCTLSII</sequence>
<dbReference type="InterPro" id="IPR012677">
    <property type="entry name" value="Nucleotide-bd_a/b_plait_sf"/>
</dbReference>
<gene>
    <name evidence="2" type="ORF">A6R68_22981</name>
</gene>
<dbReference type="InterPro" id="IPR000504">
    <property type="entry name" value="RRM_dom"/>
</dbReference>
<dbReference type="OrthoDB" id="296632at2759"/>
<dbReference type="EMBL" id="LZPO01007966">
    <property type="protein sequence ID" value="OBS83032.1"/>
    <property type="molecule type" value="Genomic_DNA"/>
</dbReference>
<evidence type="ECO:0000313" key="3">
    <source>
        <dbReference type="Proteomes" id="UP000092124"/>
    </source>
</evidence>
<keyword evidence="3" id="KW-1185">Reference proteome</keyword>
<name>A0A1A6HZ75_NEOLE</name>
<evidence type="ECO:0000313" key="2">
    <source>
        <dbReference type="EMBL" id="OBS83032.1"/>
    </source>
</evidence>
<dbReference type="PANTHER" id="PTHR15592">
    <property type="entry name" value="MATRIN 3/NUCLEAR PROTEIN 220-RELATED"/>
    <property type="match status" value="1"/>
</dbReference>
<dbReference type="SUPFAM" id="SSF54928">
    <property type="entry name" value="RNA-binding domain, RBD"/>
    <property type="match status" value="2"/>
</dbReference>
<comment type="caution">
    <text evidence="2">The sequence shown here is derived from an EMBL/GenBank/DDBJ whole genome shotgun (WGS) entry which is preliminary data.</text>
</comment>
<proteinExistence type="predicted"/>
<dbReference type="Pfam" id="PF00076">
    <property type="entry name" value="RRM_1"/>
    <property type="match status" value="1"/>
</dbReference>
<feature type="non-terminal residue" evidence="2">
    <location>
        <position position="1"/>
    </location>
</feature>
<feature type="domain" description="RRM" evidence="1">
    <location>
        <begin position="181"/>
        <end position="230"/>
    </location>
</feature>
<organism evidence="2 3">
    <name type="scientific">Neotoma lepida</name>
    <name type="common">Desert woodrat</name>
    <dbReference type="NCBI Taxonomy" id="56216"/>
    <lineage>
        <taxon>Eukaryota</taxon>
        <taxon>Metazoa</taxon>
        <taxon>Chordata</taxon>
        <taxon>Craniata</taxon>
        <taxon>Vertebrata</taxon>
        <taxon>Euteleostomi</taxon>
        <taxon>Mammalia</taxon>
        <taxon>Eutheria</taxon>
        <taxon>Euarchontoglires</taxon>
        <taxon>Glires</taxon>
        <taxon>Rodentia</taxon>
        <taxon>Myomorpha</taxon>
        <taxon>Muroidea</taxon>
        <taxon>Cricetidae</taxon>
        <taxon>Neotominae</taxon>
        <taxon>Neotoma</taxon>
    </lineage>
</organism>